<accession>A0AAE3A791</accession>
<proteinExistence type="predicted"/>
<reference evidence="1 2" key="1">
    <citation type="submission" date="2021-10" db="EMBL/GenBank/DDBJ databases">
        <title>Anaerobic single-cell dispensing facilitates the cultivation of human gut bacteria.</title>
        <authorList>
            <person name="Afrizal A."/>
        </authorList>
    </citation>
    <scope>NUCLEOTIDE SEQUENCE [LARGE SCALE GENOMIC DNA]</scope>
    <source>
        <strain evidence="1 2">CLA-AA-H276</strain>
    </source>
</reference>
<dbReference type="EMBL" id="JAJEPS010000001">
    <property type="protein sequence ID" value="MCC2124793.1"/>
    <property type="molecule type" value="Genomic_DNA"/>
</dbReference>
<dbReference type="Proteomes" id="UP001198220">
    <property type="component" value="Unassembled WGS sequence"/>
</dbReference>
<protein>
    <submittedName>
        <fullName evidence="1">Phage tail protein</fullName>
    </submittedName>
</protein>
<organism evidence="1 2">
    <name type="scientific">Hominiventricola filiformis</name>
    <dbReference type="NCBI Taxonomy" id="2885352"/>
    <lineage>
        <taxon>Bacteria</taxon>
        <taxon>Bacillati</taxon>
        <taxon>Bacillota</taxon>
        <taxon>Clostridia</taxon>
        <taxon>Lachnospirales</taxon>
        <taxon>Lachnospiraceae</taxon>
        <taxon>Hominiventricola</taxon>
    </lineage>
</organism>
<dbReference type="RefSeq" id="WP_308458348.1">
    <property type="nucleotide sequence ID" value="NZ_JAJEPS010000001.1"/>
</dbReference>
<dbReference type="AlphaFoldDB" id="A0AAE3A791"/>
<sequence length="67" mass="7973">MAKVYKTKSGDTWDIVAKEVYGDELYTSFLMGNNQKYLDYFIFPEGLLLEIQDKPDNDDDFLPDWRR</sequence>
<evidence type="ECO:0000313" key="1">
    <source>
        <dbReference type="EMBL" id="MCC2124793.1"/>
    </source>
</evidence>
<evidence type="ECO:0000313" key="2">
    <source>
        <dbReference type="Proteomes" id="UP001198220"/>
    </source>
</evidence>
<comment type="caution">
    <text evidence="1">The sequence shown here is derived from an EMBL/GenBank/DDBJ whole genome shotgun (WGS) entry which is preliminary data.</text>
</comment>
<keyword evidence="2" id="KW-1185">Reference proteome</keyword>
<name>A0AAE3A791_9FIRM</name>
<gene>
    <name evidence="1" type="ORF">LKD36_01215</name>
</gene>